<accession>A0ABS8IW61</accession>
<comment type="caution">
    <text evidence="4">The sequence shown here is derived from an EMBL/GenBank/DDBJ whole genome shotgun (WGS) entry which is preliminary data.</text>
</comment>
<dbReference type="Pfam" id="PF13946">
    <property type="entry name" value="DUF4214"/>
    <property type="match status" value="2"/>
</dbReference>
<keyword evidence="2" id="KW-0472">Membrane</keyword>
<feature type="domain" description="DUF4214" evidence="3">
    <location>
        <begin position="1274"/>
        <end position="1318"/>
    </location>
</feature>
<keyword evidence="2" id="KW-0812">Transmembrane</keyword>
<dbReference type="InterPro" id="IPR025282">
    <property type="entry name" value="DUF4214"/>
</dbReference>
<keyword evidence="2" id="KW-1133">Transmembrane helix</keyword>
<feature type="coiled-coil region" evidence="1">
    <location>
        <begin position="449"/>
        <end position="492"/>
    </location>
</feature>
<evidence type="ECO:0000259" key="3">
    <source>
        <dbReference type="Pfam" id="PF13946"/>
    </source>
</evidence>
<evidence type="ECO:0000313" key="4">
    <source>
        <dbReference type="EMBL" id="MCC6071464.1"/>
    </source>
</evidence>
<reference evidence="4 5" key="1">
    <citation type="submission" date="2021-11" db="EMBL/GenBank/DDBJ databases">
        <authorList>
            <person name="Huq M.A."/>
        </authorList>
    </citation>
    <scope>NUCLEOTIDE SEQUENCE [LARGE SCALE GENOMIC DNA]</scope>
    <source>
        <strain evidence="4 5">MAHUQ-52</strain>
    </source>
</reference>
<evidence type="ECO:0000313" key="5">
    <source>
        <dbReference type="Proteomes" id="UP001198701"/>
    </source>
</evidence>
<evidence type="ECO:0000256" key="1">
    <source>
        <dbReference type="SAM" id="Coils"/>
    </source>
</evidence>
<organism evidence="4 5">
    <name type="scientific">Massilia agrisoli</name>
    <dbReference type="NCBI Taxonomy" id="2892444"/>
    <lineage>
        <taxon>Bacteria</taxon>
        <taxon>Pseudomonadati</taxon>
        <taxon>Pseudomonadota</taxon>
        <taxon>Betaproteobacteria</taxon>
        <taxon>Burkholderiales</taxon>
        <taxon>Oxalobacteraceae</taxon>
        <taxon>Telluria group</taxon>
        <taxon>Massilia</taxon>
    </lineage>
</organism>
<gene>
    <name evidence="4" type="ORF">LMJ30_10890</name>
</gene>
<dbReference type="RefSeq" id="WP_229432375.1">
    <property type="nucleotide sequence ID" value="NZ_JAJHPV010000013.1"/>
</dbReference>
<name>A0ABS8IW61_9BURK</name>
<keyword evidence="1" id="KW-0175">Coiled coil</keyword>
<dbReference type="Proteomes" id="UP001198701">
    <property type="component" value="Unassembled WGS sequence"/>
</dbReference>
<dbReference type="Gene3D" id="1.10.3130.20">
    <property type="entry name" value="Phycobilisome linker domain"/>
    <property type="match status" value="1"/>
</dbReference>
<keyword evidence="5" id="KW-1185">Reference proteome</keyword>
<proteinExistence type="predicted"/>
<dbReference type="EMBL" id="JAJHPV010000013">
    <property type="protein sequence ID" value="MCC6071464.1"/>
    <property type="molecule type" value="Genomic_DNA"/>
</dbReference>
<evidence type="ECO:0000256" key="2">
    <source>
        <dbReference type="SAM" id="Phobius"/>
    </source>
</evidence>
<dbReference type="InterPro" id="IPR038255">
    <property type="entry name" value="PBS_linker_sf"/>
</dbReference>
<feature type="domain" description="DUF4214" evidence="3">
    <location>
        <begin position="1221"/>
        <end position="1273"/>
    </location>
</feature>
<feature type="transmembrane region" description="Helical" evidence="2">
    <location>
        <begin position="714"/>
        <end position="735"/>
    </location>
</feature>
<protein>
    <submittedName>
        <fullName evidence="4">DUF4214 domain-containing protein</fullName>
    </submittedName>
</protein>
<sequence length="1420" mass="145996">MAFTPRAGRAVISLGVDGAASSKKDIDSVGASLKRVNDSSFQKLGSQMSAIQSHIGGLKSTVSDLAQLTVAGVGAGAFIGMIQGSIDAADNLNDLSKTTGVTLANLSGLKLAAQQSGGDLEGIADSINKLSVAMGKDAERFAKLGITAKDPLEAFEQLADVFTAIDDPQTRAALGAAALGKSWESAAPLLSEGGEKIRQMVDRGSELSGMTQEMADRADEFNDTMAEMGTAVEGAKNKIAADMLPALTQIATAMTNAYVESGLLSAALIGIGGAMTHAFTDEFSSAEVKLRNLKGELEVLKNYQLNAKDAVPVLGWLLWGSEGAWDAEIASKQNDIDSLIASTASAKAAAQAKASADKAAAETRAAEAKTAADKAAAFLKGEAAAKAAAAAVQRQQEAYMALTSSIKGRVAETERELAGLAPLNEAEKLQADLTERLLTGKLKLSPVEKAAHEQRIAELDVNLKLIEAQKITNRAREEAEKLLGDRQEAAAKMIDDAVEEATKNEELARTFGMTTSAIAELEVARLEGQRAQYSSIAVTEKEIAAVETLERLISAKKRSAAAIGLREGLEAGKRANDEMISDSKRMADSIEHNLSDALMRGFESGKGFLENLRDTAKNMFKTLILQPTISGIMAPVSGALASAFMPSMAQAAAGSSGSSAVGSIAGGMLGAGGLSGSIAAGAGWLTGATTLGGSLTAGASLVGTGTLAGGLSGAGMIVGALAPIALGIAAAVAIWKKLDTSGTLHTGGASRATADGVTTIRAESLNFQGTVASKATEEMTAGLASGIVKILDSTATSFGKTAGYTAATAFADDTSKDGAWGALLIEKMGQQVVNWQDTRTSRWAPKEFADGSAGQAQYLSALTSSVRTALDGIGLPTWATAMLDGLGEGATIEQLASVVDNINATKAALKAMGDTLVGFGDLSDSAVSALIKASGGIGALSAAASSYRDSFYSEQEKSASSLKQMSEALGAVGLALPTTREEFRAMVEANTALGEAGAPAVAALLGMNQAFAALVPATTAAAAAVETQTVAVIDQAAAMRSSAAGLLGGVDDAFAVMQRVAQGSIDTLTARIAKEKALSDAIRSTLDSMTIQGNEMADRKRAQAQVRAALSSAKSGALPDADRLSKALSVLSQDASSMFSSYEEYARDFYITQNDIAALGSVADNALSVDEKALSAIEEMLRTTQAEIDVLKGIDTNGLTMIQAIEGVRAAILAAQQNELVSSAAAINGAYKSALGRAPDAAGMEFFQDKVANGASITAVVNAIKNSPEAKAQGLYQSLLGRTGDAAGVAYWTKAIGAGMSVQSAREMMMQSDEYKKKLRGFAVGTNYLPATMPILAHEGERIIPAADNRALMARLANPVANADALVTEVRLLRQQVERLTSAAQLTAEAAGEIASSSSQLADQFDSVTEGGNAMRSEAV</sequence>